<feature type="coiled-coil region" evidence="1">
    <location>
        <begin position="24"/>
        <end position="54"/>
    </location>
</feature>
<keyword evidence="1" id="KW-0175">Coiled coil</keyword>
<keyword evidence="3" id="KW-1185">Reference proteome</keyword>
<dbReference type="EMBL" id="CP035467">
    <property type="protein sequence ID" value="QCW81840.1"/>
    <property type="molecule type" value="Genomic_DNA"/>
</dbReference>
<gene>
    <name evidence="2" type="ORF">EQU24_05935</name>
</gene>
<reference evidence="3" key="1">
    <citation type="journal article" date="2019" name="J. Bacteriol.">
        <title>A Mutagenic Screen Identifies a TonB-Dependent Receptor Required for the Lanthanide Metal Switch in the Type I Methanotroph 'Methylotuvimicrobium buryatense' 5GB1C.</title>
        <authorList>
            <person name="Groom J.D."/>
            <person name="Ford S.M."/>
            <person name="Pesesky M.W."/>
            <person name="Lidstrom M.E."/>
        </authorList>
    </citation>
    <scope>NUCLEOTIDE SEQUENCE [LARGE SCALE GENOMIC DNA]</scope>
    <source>
        <strain evidence="3">5GB1C</strain>
    </source>
</reference>
<sequence>MKAKFLTQLEHFFDPEHKKTKHYAKELKTVLRKLKKKERELTDALEQTADQELAKLYQTELEIIRIQRKKGLDILQAIRKDRQKNR</sequence>
<dbReference type="Proteomes" id="UP000305881">
    <property type="component" value="Chromosome"/>
</dbReference>
<organism evidence="2 3">
    <name type="scientific">Methylotuvimicrobium buryatense</name>
    <name type="common">Methylomicrobium buryatense</name>
    <dbReference type="NCBI Taxonomy" id="95641"/>
    <lineage>
        <taxon>Bacteria</taxon>
        <taxon>Pseudomonadati</taxon>
        <taxon>Pseudomonadota</taxon>
        <taxon>Gammaproteobacteria</taxon>
        <taxon>Methylococcales</taxon>
        <taxon>Methylococcaceae</taxon>
        <taxon>Methylotuvimicrobium</taxon>
    </lineage>
</organism>
<evidence type="ECO:0000313" key="2">
    <source>
        <dbReference type="EMBL" id="QCW81840.1"/>
    </source>
</evidence>
<dbReference type="AlphaFoldDB" id="A0A4P9UMS6"/>
<dbReference type="KEGG" id="mbur:EQU24_05935"/>
<name>A0A4P9UMS6_METBY</name>
<protein>
    <submittedName>
        <fullName evidence="2">Uncharacterized protein</fullName>
    </submittedName>
</protein>
<evidence type="ECO:0000256" key="1">
    <source>
        <dbReference type="SAM" id="Coils"/>
    </source>
</evidence>
<dbReference type="OrthoDB" id="5571384at2"/>
<proteinExistence type="predicted"/>
<evidence type="ECO:0000313" key="3">
    <source>
        <dbReference type="Proteomes" id="UP000305881"/>
    </source>
</evidence>
<dbReference type="RefSeq" id="WP_017840368.1">
    <property type="nucleotide sequence ID" value="NZ_CP035467.1"/>
</dbReference>
<accession>A0A4P9UMS6</accession>